<gene>
    <name evidence="3" type="ORF">H7348_07615</name>
    <name evidence="4" type="ORF">IAU68_02810</name>
</gene>
<evidence type="ECO:0000259" key="2">
    <source>
        <dbReference type="Pfam" id="PF03724"/>
    </source>
</evidence>
<organism evidence="4 5">
    <name type="scientific">Corynebacterium lujinxingii</name>
    <dbReference type="NCBI Taxonomy" id="2763010"/>
    <lineage>
        <taxon>Bacteria</taxon>
        <taxon>Bacillati</taxon>
        <taxon>Actinomycetota</taxon>
        <taxon>Actinomycetes</taxon>
        <taxon>Mycobacteriales</taxon>
        <taxon>Corynebacteriaceae</taxon>
        <taxon>Corynebacterium</taxon>
    </lineage>
</organism>
<dbReference type="InterPro" id="IPR038670">
    <property type="entry name" value="HslJ-like_sf"/>
</dbReference>
<evidence type="ECO:0000256" key="1">
    <source>
        <dbReference type="SAM" id="SignalP"/>
    </source>
</evidence>
<protein>
    <submittedName>
        <fullName evidence="4">META domain-containing protein</fullName>
    </submittedName>
</protein>
<dbReference type="Proteomes" id="UP000642876">
    <property type="component" value="Unassembled WGS sequence"/>
</dbReference>
<reference evidence="5 6" key="1">
    <citation type="submission" date="2020-08" db="EMBL/GenBank/DDBJ databases">
        <title>novel species in genus Corynebacterium.</title>
        <authorList>
            <person name="Zhang G."/>
        </authorList>
    </citation>
    <scope>NUCLEOTIDE SEQUENCE [LARGE SCALE GENOMIC DNA]</scope>
    <source>
        <strain evidence="4">Zg-917</strain>
        <strain evidence="5 6">zg-917</strain>
    </source>
</reference>
<dbReference type="InterPro" id="IPR005184">
    <property type="entry name" value="DUF306_Meta_HslJ"/>
</dbReference>
<dbReference type="AlphaFoldDB" id="A0A7H0K0A4"/>
<feature type="chain" id="PRO_5028808313" evidence="1">
    <location>
        <begin position="31"/>
        <end position="182"/>
    </location>
</feature>
<dbReference type="KEGG" id="cluj:IAU68_02810"/>
<accession>A0A7H0K0A4</accession>
<keyword evidence="6" id="KW-1185">Reference proteome</keyword>
<dbReference type="RefSeq" id="WP_171194163.1">
    <property type="nucleotide sequence ID" value="NZ_CP061032.1"/>
</dbReference>
<dbReference type="EMBL" id="JACMYE010000005">
    <property type="protein sequence ID" value="MBC3179172.1"/>
    <property type="molecule type" value="Genomic_DNA"/>
</dbReference>
<name>A0A7H0K0A4_9CORY</name>
<dbReference type="EMBL" id="CP061032">
    <property type="protein sequence ID" value="QNP90720.1"/>
    <property type="molecule type" value="Genomic_DNA"/>
</dbReference>
<evidence type="ECO:0000313" key="6">
    <source>
        <dbReference type="Proteomes" id="UP000642876"/>
    </source>
</evidence>
<evidence type="ECO:0000313" key="5">
    <source>
        <dbReference type="Proteomes" id="UP000516235"/>
    </source>
</evidence>
<sequence>MASKIAKTLSAATALAALAGGFFGAGAAHAQTSSVGPNVDVNKWVQMGWDTYNGTVLSNGSGFLLKPATGESLPADQAKAALTQPLAAKEDNSITLNFNDGRLSYSDGCNSGGASYSVDKRGTIKVGNLAETMRLCDPTTANKADELKAILRANPQVRLLDDDTVALAAQGKMIEFVKTAGE</sequence>
<dbReference type="Gene3D" id="2.40.128.270">
    <property type="match status" value="1"/>
</dbReference>
<keyword evidence="1" id="KW-0732">Signal</keyword>
<evidence type="ECO:0000313" key="4">
    <source>
        <dbReference type="EMBL" id="QNP90720.1"/>
    </source>
</evidence>
<feature type="domain" description="DUF306" evidence="2">
    <location>
        <begin position="88"/>
        <end position="171"/>
    </location>
</feature>
<feature type="signal peptide" evidence="1">
    <location>
        <begin position="1"/>
        <end position="30"/>
    </location>
</feature>
<evidence type="ECO:0000313" key="3">
    <source>
        <dbReference type="EMBL" id="MBC3179172.1"/>
    </source>
</evidence>
<proteinExistence type="predicted"/>
<dbReference type="Pfam" id="PF03724">
    <property type="entry name" value="META"/>
    <property type="match status" value="1"/>
</dbReference>
<dbReference type="Proteomes" id="UP000516235">
    <property type="component" value="Chromosome"/>
</dbReference>